<comment type="caution">
    <text evidence="1">The sequence shown here is derived from an EMBL/GenBank/DDBJ whole genome shotgun (WGS) entry which is preliminary data.</text>
</comment>
<dbReference type="RefSeq" id="WP_090495869.1">
    <property type="nucleotide sequence ID" value="NZ_BJVY01000089.1"/>
</dbReference>
<gene>
    <name evidence="1" type="ORF">MVI01_73780</name>
    <name evidence="2" type="ORF">SAMN04488504_13036</name>
</gene>
<dbReference type="EMBL" id="BJVY01000089">
    <property type="protein sequence ID" value="GEL75594.1"/>
    <property type="molecule type" value="Genomic_DNA"/>
</dbReference>
<organism evidence="1 4">
    <name type="scientific">Myxococcus virescens</name>
    <dbReference type="NCBI Taxonomy" id="83456"/>
    <lineage>
        <taxon>Bacteria</taxon>
        <taxon>Pseudomonadati</taxon>
        <taxon>Myxococcota</taxon>
        <taxon>Myxococcia</taxon>
        <taxon>Myxococcales</taxon>
        <taxon>Cystobacterineae</taxon>
        <taxon>Myxococcaceae</taxon>
        <taxon>Myxococcus</taxon>
    </lineage>
</organism>
<dbReference type="Pfam" id="PF14175">
    <property type="entry name" value="YaaC"/>
    <property type="match status" value="1"/>
</dbReference>
<accession>A0A511HQD9</accession>
<proteinExistence type="predicted"/>
<dbReference type="InterPro" id="IPR026988">
    <property type="entry name" value="YaaC-like"/>
</dbReference>
<evidence type="ECO:0000313" key="2">
    <source>
        <dbReference type="EMBL" id="SDF31835.1"/>
    </source>
</evidence>
<reference evidence="1 4" key="2">
    <citation type="submission" date="2019-07" db="EMBL/GenBank/DDBJ databases">
        <title>Whole genome shotgun sequence of Myxococcus virescens NBRC 100334.</title>
        <authorList>
            <person name="Hosoyama A."/>
            <person name="Uohara A."/>
            <person name="Ohji S."/>
            <person name="Ichikawa N."/>
        </authorList>
    </citation>
    <scope>NUCLEOTIDE SEQUENCE [LARGE SCALE GENOMIC DNA]</scope>
    <source>
        <strain evidence="1 4">NBRC 100334</strain>
    </source>
</reference>
<dbReference type="Proteomes" id="UP000321224">
    <property type="component" value="Unassembled WGS sequence"/>
</dbReference>
<evidence type="ECO:0000313" key="1">
    <source>
        <dbReference type="EMBL" id="GEL75594.1"/>
    </source>
</evidence>
<dbReference type="AlphaFoldDB" id="A0A511HQD9"/>
<sequence>MSTGWETRLAILRQHTESKVLDPLRMHGWTAKIEREAEHGECLVIVAEQSGHSHRVAVMFSSATANAVYKALATEVEHIFIDGELYKLNEYAYGITIPVDRVDNFHSLLVSWNKAISTGKFAPNAASVSITAYPPTHRTLLSEAPIEAIWLRLRQFTSVSLARKLVQARATREGVVLDDEVVRTKAEGLAFSLRNAGDYFRMLDGQNVSQRVLSLYYGSMSFAFAEMLAAPNGPAALAVIEDGTKQGHGLCTLDGERDGLEHIVVSPIATGFFASWMKFLNIPIGEFPRQKPKVYTDLDKQSKSSWLTIEGLFARIPEVSDLFQDIFASKPSWITPTYDHAANPSSSLPEQDERVSTTYAIFVDDSARLTVDDIAAFPGPISQITEIASKDPGRHFRVAVDTTGKDLWWDALRIHRSPFERTALIVPAFGAVGDYRAICVALLYSLSIMVRYRPSVWRRVQEGDLDHLRVLIEAYLAVVERVLPEQFLECITAQRVFAQQPGAFW</sequence>
<evidence type="ECO:0000313" key="3">
    <source>
        <dbReference type="Proteomes" id="UP000198717"/>
    </source>
</evidence>
<reference evidence="2 3" key="1">
    <citation type="submission" date="2016-10" db="EMBL/GenBank/DDBJ databases">
        <authorList>
            <person name="Varghese N."/>
            <person name="Submissions S."/>
        </authorList>
    </citation>
    <scope>NUCLEOTIDE SEQUENCE [LARGE SCALE GENOMIC DNA]</scope>
    <source>
        <strain evidence="2 3">DSM 2260</strain>
    </source>
</reference>
<keyword evidence="3" id="KW-1185">Reference proteome</keyword>
<dbReference type="EMBL" id="FNAJ01000030">
    <property type="protein sequence ID" value="SDF31835.1"/>
    <property type="molecule type" value="Genomic_DNA"/>
</dbReference>
<evidence type="ECO:0000313" key="4">
    <source>
        <dbReference type="Proteomes" id="UP000321224"/>
    </source>
</evidence>
<name>A0A511HQD9_9BACT</name>
<protein>
    <submittedName>
        <fullName evidence="1">Uncharacterized protein</fullName>
    </submittedName>
</protein>
<dbReference type="Proteomes" id="UP000198717">
    <property type="component" value="Unassembled WGS sequence"/>
</dbReference>